<name>A0ABU7LGZ4_9NOCA</name>
<evidence type="ECO:0000313" key="10">
    <source>
        <dbReference type="EMBL" id="MEE2060177.1"/>
    </source>
</evidence>
<dbReference type="InterPro" id="IPR007419">
    <property type="entry name" value="BFD-like_2Fe2S-bd_dom"/>
</dbReference>
<evidence type="ECO:0000256" key="8">
    <source>
        <dbReference type="ARBA" id="ARBA00046332"/>
    </source>
</evidence>
<dbReference type="InterPro" id="IPR052371">
    <property type="entry name" value="BFD-associated_ferredoxin"/>
</dbReference>
<keyword evidence="11" id="KW-1185">Reference proteome</keyword>
<keyword evidence="1" id="KW-0813">Transport</keyword>
<evidence type="ECO:0000259" key="9">
    <source>
        <dbReference type="Pfam" id="PF04324"/>
    </source>
</evidence>
<keyword evidence="5" id="KW-0408">Iron</keyword>
<evidence type="ECO:0000256" key="4">
    <source>
        <dbReference type="ARBA" id="ARBA00022982"/>
    </source>
</evidence>
<evidence type="ECO:0000256" key="3">
    <source>
        <dbReference type="ARBA" id="ARBA00022723"/>
    </source>
</evidence>
<evidence type="ECO:0000256" key="7">
    <source>
        <dbReference type="ARBA" id="ARBA00039386"/>
    </source>
</evidence>
<evidence type="ECO:0000256" key="1">
    <source>
        <dbReference type="ARBA" id="ARBA00022448"/>
    </source>
</evidence>
<dbReference type="Gene3D" id="1.10.10.1100">
    <property type="entry name" value="BFD-like [2Fe-2S]-binding domain"/>
    <property type="match status" value="1"/>
</dbReference>
<dbReference type="PANTHER" id="PTHR37424:SF1">
    <property type="entry name" value="BACTERIOFERRITIN-ASSOCIATED FERREDOXIN"/>
    <property type="match status" value="1"/>
</dbReference>
<dbReference type="Pfam" id="PF04324">
    <property type="entry name" value="Fer2_BFD"/>
    <property type="match status" value="1"/>
</dbReference>
<keyword evidence="4" id="KW-0249">Electron transport</keyword>
<sequence length="65" mass="6898">MIVCSCHALTHHHIEAEVAAGARCTREVSAACRAGTDCGNCVRNISAIIRHARAQSEIIVLETAV</sequence>
<keyword evidence="6" id="KW-0411">Iron-sulfur</keyword>
<protein>
    <recommendedName>
        <fullName evidence="7">Bacterioferritin-associated ferredoxin</fullName>
    </recommendedName>
</protein>
<evidence type="ECO:0000256" key="5">
    <source>
        <dbReference type="ARBA" id="ARBA00023004"/>
    </source>
</evidence>
<dbReference type="Proteomes" id="UP001336020">
    <property type="component" value="Unassembled WGS sequence"/>
</dbReference>
<gene>
    <name evidence="10" type="ORF">Q7514_21900</name>
</gene>
<organism evidence="10 11">
    <name type="scientific">Rhodococcus artemisiae</name>
    <dbReference type="NCBI Taxonomy" id="714159"/>
    <lineage>
        <taxon>Bacteria</taxon>
        <taxon>Bacillati</taxon>
        <taxon>Actinomycetota</taxon>
        <taxon>Actinomycetes</taxon>
        <taxon>Mycobacteriales</taxon>
        <taxon>Nocardiaceae</taxon>
        <taxon>Rhodococcus</taxon>
    </lineage>
</organism>
<dbReference type="InterPro" id="IPR041854">
    <property type="entry name" value="BFD-like_2Fe2S-bd_dom_sf"/>
</dbReference>
<evidence type="ECO:0000256" key="6">
    <source>
        <dbReference type="ARBA" id="ARBA00023014"/>
    </source>
</evidence>
<keyword evidence="3" id="KW-0479">Metal-binding</keyword>
<accession>A0ABU7LGZ4</accession>
<dbReference type="EMBL" id="JAUTXY010000011">
    <property type="protein sequence ID" value="MEE2060177.1"/>
    <property type="molecule type" value="Genomic_DNA"/>
</dbReference>
<evidence type="ECO:0000313" key="11">
    <source>
        <dbReference type="Proteomes" id="UP001336020"/>
    </source>
</evidence>
<keyword evidence="2" id="KW-0001">2Fe-2S</keyword>
<proteinExistence type="inferred from homology"/>
<reference evidence="10 11" key="1">
    <citation type="submission" date="2023-07" db="EMBL/GenBank/DDBJ databases">
        <authorList>
            <person name="Girao M."/>
            <person name="Carvalho M.F."/>
        </authorList>
    </citation>
    <scope>NUCLEOTIDE SEQUENCE [LARGE SCALE GENOMIC DNA]</scope>
    <source>
        <strain evidence="10 11">YIM65754</strain>
    </source>
</reference>
<feature type="domain" description="BFD-like [2Fe-2S]-binding" evidence="9">
    <location>
        <begin position="2"/>
        <end position="50"/>
    </location>
</feature>
<dbReference type="RefSeq" id="WP_330135366.1">
    <property type="nucleotide sequence ID" value="NZ_JAUTXY010000011.1"/>
</dbReference>
<comment type="caution">
    <text evidence="10">The sequence shown here is derived from an EMBL/GenBank/DDBJ whole genome shotgun (WGS) entry which is preliminary data.</text>
</comment>
<evidence type="ECO:0000256" key="2">
    <source>
        <dbReference type="ARBA" id="ARBA00022714"/>
    </source>
</evidence>
<dbReference type="PANTHER" id="PTHR37424">
    <property type="entry name" value="BACTERIOFERRITIN-ASSOCIATED FERREDOXIN"/>
    <property type="match status" value="1"/>
</dbReference>
<comment type="similarity">
    <text evidence="8">Belongs to the Bfd family.</text>
</comment>